<evidence type="ECO:0000313" key="2">
    <source>
        <dbReference type="EMBL" id="KAL1223996.1"/>
    </source>
</evidence>
<evidence type="ECO:0000256" key="1">
    <source>
        <dbReference type="SAM" id="Phobius"/>
    </source>
</evidence>
<dbReference type="AlphaFoldDB" id="A0ABD1C432"/>
<keyword evidence="1" id="KW-0472">Membrane</keyword>
<evidence type="ECO:0000313" key="3">
    <source>
        <dbReference type="Proteomes" id="UP001558713"/>
    </source>
</evidence>
<proteinExistence type="predicted"/>
<feature type="transmembrane region" description="Helical" evidence="1">
    <location>
        <begin position="20"/>
        <end position="41"/>
    </location>
</feature>
<keyword evidence="1" id="KW-0812">Transmembrane</keyword>
<reference evidence="2 3" key="1">
    <citation type="submission" date="2024-04" db="EMBL/GenBank/DDBJ databases">
        <title>Genome assembly C_amara_ONT_v2.</title>
        <authorList>
            <person name="Yant L."/>
            <person name="Moore C."/>
            <person name="Slenker M."/>
        </authorList>
    </citation>
    <scope>NUCLEOTIDE SEQUENCE [LARGE SCALE GENOMIC DNA]</scope>
    <source>
        <tissue evidence="2">Leaf</tissue>
    </source>
</reference>
<dbReference type="Proteomes" id="UP001558713">
    <property type="component" value="Unassembled WGS sequence"/>
</dbReference>
<name>A0ABD1C432_CARAN</name>
<keyword evidence="1" id="KW-1133">Transmembrane helix</keyword>
<gene>
    <name evidence="2" type="ORF">V5N11_004531</name>
</gene>
<keyword evidence="3" id="KW-1185">Reference proteome</keyword>
<dbReference type="EMBL" id="JBANAX010000059">
    <property type="protein sequence ID" value="KAL1223996.1"/>
    <property type="molecule type" value="Genomic_DNA"/>
</dbReference>
<accession>A0ABD1C432</accession>
<comment type="caution">
    <text evidence="2">The sequence shown here is derived from an EMBL/GenBank/DDBJ whole genome shotgun (WGS) entry which is preliminary data.</text>
</comment>
<evidence type="ECO:0008006" key="4">
    <source>
        <dbReference type="Google" id="ProtNLM"/>
    </source>
</evidence>
<organism evidence="2 3">
    <name type="scientific">Cardamine amara subsp. amara</name>
    <dbReference type="NCBI Taxonomy" id="228776"/>
    <lineage>
        <taxon>Eukaryota</taxon>
        <taxon>Viridiplantae</taxon>
        <taxon>Streptophyta</taxon>
        <taxon>Embryophyta</taxon>
        <taxon>Tracheophyta</taxon>
        <taxon>Spermatophyta</taxon>
        <taxon>Magnoliopsida</taxon>
        <taxon>eudicotyledons</taxon>
        <taxon>Gunneridae</taxon>
        <taxon>Pentapetalae</taxon>
        <taxon>rosids</taxon>
        <taxon>malvids</taxon>
        <taxon>Brassicales</taxon>
        <taxon>Brassicaceae</taxon>
        <taxon>Cardamineae</taxon>
        <taxon>Cardamine</taxon>
    </lineage>
</organism>
<protein>
    <recommendedName>
        <fullName evidence="4">Exportin-1/Importin-beta-like domain-containing protein</fullName>
    </recommendedName>
</protein>
<sequence>MCSKEEVMMQSLLWSIESMVTLYFSNVIFASQALSLIEAFIKPNDWPAFTQQSDRLLMALEHVSSWKLFFEATSSNRRAGLIALSALSESFSQSYVALSFP</sequence>